<evidence type="ECO:0000256" key="3">
    <source>
        <dbReference type="ARBA" id="ARBA00020552"/>
    </source>
</evidence>
<evidence type="ECO:0000313" key="8">
    <source>
        <dbReference type="EMBL" id="MDI7921615.1"/>
    </source>
</evidence>
<organism evidence="8 9">
    <name type="scientific">Ferirhizobium litorale</name>
    <dbReference type="NCBI Taxonomy" id="2927786"/>
    <lineage>
        <taxon>Bacteria</taxon>
        <taxon>Pseudomonadati</taxon>
        <taxon>Pseudomonadota</taxon>
        <taxon>Alphaproteobacteria</taxon>
        <taxon>Hyphomicrobiales</taxon>
        <taxon>Rhizobiaceae</taxon>
        <taxon>Ferirhizobium</taxon>
    </lineage>
</organism>
<dbReference type="RefSeq" id="WP_311785775.1">
    <property type="nucleotide sequence ID" value="NZ_JALDYY010000002.1"/>
</dbReference>
<protein>
    <recommendedName>
        <fullName evidence="3">Lectin-like protein BA14k</fullName>
    </recommendedName>
</protein>
<keyword evidence="9" id="KW-1185">Reference proteome</keyword>
<dbReference type="GO" id="GO:0030246">
    <property type="term" value="F:carbohydrate binding"/>
    <property type="evidence" value="ECO:0007669"/>
    <property type="project" value="UniProtKB-KW"/>
</dbReference>
<gene>
    <name evidence="8" type="ORF">MRS75_05895</name>
</gene>
<dbReference type="InterPro" id="IPR012413">
    <property type="entry name" value="BA14K"/>
</dbReference>
<dbReference type="Pfam" id="PF07886">
    <property type="entry name" value="BA14K"/>
    <property type="match status" value="1"/>
</dbReference>
<comment type="caution">
    <text evidence="8">The sequence shown here is derived from an EMBL/GenBank/DDBJ whole genome shotgun (WGS) entry which is preliminary data.</text>
</comment>
<feature type="signal peptide" evidence="7">
    <location>
        <begin position="1"/>
        <end position="25"/>
    </location>
</feature>
<dbReference type="AlphaFoldDB" id="A0AAE3QCV7"/>
<dbReference type="EMBL" id="JALDYZ010000002">
    <property type="protein sequence ID" value="MDI7921615.1"/>
    <property type="molecule type" value="Genomic_DNA"/>
</dbReference>
<comment type="subcellular location">
    <subcellularLocation>
        <location evidence="1">Membrane</location>
        <topology evidence="1">Single-pass membrane protein</topology>
    </subcellularLocation>
</comment>
<sequence>MTKLTARAAALVLSAFVAVSGVAPAQAIEVPRVPAQVVSEAASGGISSVTEVQYRRGGPRYYGRPGYYRGGPRYYGRSGYYRGGPRYYGRPGYYGGYRGYNYYRPGYRYYDGYWFPLAAFATGAIIGGALASPPPPVVEYPGRMSSAHVQWCFDRYRSYRQYDNTFQPYNGPRRVCISPYG</sequence>
<evidence type="ECO:0000256" key="2">
    <source>
        <dbReference type="ARBA" id="ARBA00010270"/>
    </source>
</evidence>
<comment type="function">
    <text evidence="6">Has immunoglobulin-binding and hemagglutination properties, and can bind to mannose. Essential for virulence. May be involved in LPS biosynthesis or polysaccharide transport.</text>
</comment>
<evidence type="ECO:0000256" key="4">
    <source>
        <dbReference type="ARBA" id="ARBA00022475"/>
    </source>
</evidence>
<name>A0AAE3QCV7_9HYPH</name>
<proteinExistence type="inferred from homology"/>
<keyword evidence="5" id="KW-0430">Lectin</keyword>
<keyword evidence="7" id="KW-0732">Signal</keyword>
<keyword evidence="4" id="KW-0472">Membrane</keyword>
<evidence type="ECO:0000313" key="9">
    <source>
        <dbReference type="Proteomes" id="UP001161580"/>
    </source>
</evidence>
<dbReference type="GO" id="GO:0016020">
    <property type="term" value="C:membrane"/>
    <property type="evidence" value="ECO:0007669"/>
    <property type="project" value="UniProtKB-SubCell"/>
</dbReference>
<evidence type="ECO:0000256" key="7">
    <source>
        <dbReference type="SAM" id="SignalP"/>
    </source>
</evidence>
<evidence type="ECO:0000256" key="1">
    <source>
        <dbReference type="ARBA" id="ARBA00004167"/>
    </source>
</evidence>
<comment type="similarity">
    <text evidence="2">Belongs to the BA14k family.</text>
</comment>
<evidence type="ECO:0000256" key="5">
    <source>
        <dbReference type="ARBA" id="ARBA00022734"/>
    </source>
</evidence>
<feature type="chain" id="PRO_5042146462" description="Lectin-like protein BA14k" evidence="7">
    <location>
        <begin position="26"/>
        <end position="181"/>
    </location>
</feature>
<evidence type="ECO:0000256" key="6">
    <source>
        <dbReference type="ARBA" id="ARBA00025321"/>
    </source>
</evidence>
<keyword evidence="4" id="KW-1003">Cell membrane</keyword>
<dbReference type="Proteomes" id="UP001161580">
    <property type="component" value="Unassembled WGS sequence"/>
</dbReference>
<accession>A0AAE3QCV7</accession>
<reference evidence="8" key="1">
    <citation type="submission" date="2022-03" db="EMBL/GenBank/DDBJ databases">
        <title>Fererhizobium litorale gen. nov., sp. nov., isolated from sandy sediments of the Sea of Japan seashore.</title>
        <authorList>
            <person name="Romanenko L."/>
            <person name="Kurilenko V."/>
            <person name="Otstavnykh N."/>
            <person name="Svetashev V."/>
            <person name="Tekutyeva L."/>
            <person name="Isaeva M."/>
            <person name="Mikhailov V."/>
        </authorList>
    </citation>
    <scope>NUCLEOTIDE SEQUENCE</scope>
    <source>
        <strain evidence="8">KMM 9576</strain>
    </source>
</reference>